<dbReference type="EMBL" id="VGLS01000866">
    <property type="protein sequence ID" value="MBM3226318.1"/>
    <property type="molecule type" value="Genomic_DNA"/>
</dbReference>
<evidence type="ECO:0000313" key="3">
    <source>
        <dbReference type="Proteomes" id="UP000712673"/>
    </source>
</evidence>
<dbReference type="Gene3D" id="3.30.420.40">
    <property type="match status" value="1"/>
</dbReference>
<comment type="caution">
    <text evidence="2">The sequence shown here is derived from an EMBL/GenBank/DDBJ whole genome shotgun (WGS) entry which is preliminary data.</text>
</comment>
<dbReference type="SUPFAM" id="SSF53067">
    <property type="entry name" value="Actin-like ATPase domain"/>
    <property type="match status" value="1"/>
</dbReference>
<sequence length="60" mass="6231">MTGCVVAVDVGGTFTDVALADLETGQLWTAKTPTTPHDQSQGFATGVAKILQQAGKRPED</sequence>
<proteinExistence type="predicted"/>
<feature type="non-terminal residue" evidence="2">
    <location>
        <position position="60"/>
    </location>
</feature>
<name>A0A938B643_UNCTE</name>
<dbReference type="Pfam" id="PF05378">
    <property type="entry name" value="Hydant_A_N"/>
    <property type="match status" value="1"/>
</dbReference>
<feature type="domain" description="Hydantoinase/oxoprolinase N-terminal" evidence="1">
    <location>
        <begin position="6"/>
        <end position="57"/>
    </location>
</feature>
<organism evidence="2 3">
    <name type="scientific">Tectimicrobiota bacterium</name>
    <dbReference type="NCBI Taxonomy" id="2528274"/>
    <lineage>
        <taxon>Bacteria</taxon>
        <taxon>Pseudomonadati</taxon>
        <taxon>Nitrospinota/Tectimicrobiota group</taxon>
        <taxon>Candidatus Tectimicrobiota</taxon>
    </lineage>
</organism>
<evidence type="ECO:0000259" key="1">
    <source>
        <dbReference type="Pfam" id="PF05378"/>
    </source>
</evidence>
<dbReference type="AlphaFoldDB" id="A0A938B643"/>
<evidence type="ECO:0000313" key="2">
    <source>
        <dbReference type="EMBL" id="MBM3226318.1"/>
    </source>
</evidence>
<dbReference type="InterPro" id="IPR043129">
    <property type="entry name" value="ATPase_NBD"/>
</dbReference>
<protein>
    <recommendedName>
        <fullName evidence="1">Hydantoinase/oxoprolinase N-terminal domain-containing protein</fullName>
    </recommendedName>
</protein>
<reference evidence="2" key="1">
    <citation type="submission" date="2019-03" db="EMBL/GenBank/DDBJ databases">
        <title>Lake Tanganyika Metagenome-Assembled Genomes (MAGs).</title>
        <authorList>
            <person name="Tran P."/>
        </authorList>
    </citation>
    <scope>NUCLEOTIDE SEQUENCE</scope>
    <source>
        <strain evidence="2">K_DeepCast_65m_m2_066</strain>
    </source>
</reference>
<gene>
    <name evidence="2" type="ORF">FJZ47_21345</name>
</gene>
<accession>A0A938B643</accession>
<dbReference type="Proteomes" id="UP000712673">
    <property type="component" value="Unassembled WGS sequence"/>
</dbReference>
<dbReference type="InterPro" id="IPR008040">
    <property type="entry name" value="Hydant_A_N"/>
</dbReference>